<keyword evidence="1" id="KW-1133">Transmembrane helix</keyword>
<evidence type="ECO:0000256" key="1">
    <source>
        <dbReference type="SAM" id="Phobius"/>
    </source>
</evidence>
<keyword evidence="1" id="KW-0472">Membrane</keyword>
<name>A0A9D2EMP0_9FIRM</name>
<proteinExistence type="predicted"/>
<feature type="transmembrane region" description="Helical" evidence="1">
    <location>
        <begin position="71"/>
        <end position="91"/>
    </location>
</feature>
<evidence type="ECO:0000313" key="2">
    <source>
        <dbReference type="EMBL" id="HIZ40444.1"/>
    </source>
</evidence>
<evidence type="ECO:0000313" key="3">
    <source>
        <dbReference type="Proteomes" id="UP000824049"/>
    </source>
</evidence>
<comment type="caution">
    <text evidence="2">The sequence shown here is derived from an EMBL/GenBank/DDBJ whole genome shotgun (WGS) entry which is preliminary data.</text>
</comment>
<dbReference type="AlphaFoldDB" id="A0A9D2EMP0"/>
<dbReference type="EMBL" id="DXBR01000100">
    <property type="protein sequence ID" value="HIZ40444.1"/>
    <property type="molecule type" value="Genomic_DNA"/>
</dbReference>
<dbReference type="Proteomes" id="UP000824049">
    <property type="component" value="Unassembled WGS sequence"/>
</dbReference>
<feature type="transmembrane region" description="Helical" evidence="1">
    <location>
        <begin position="39"/>
        <end position="59"/>
    </location>
</feature>
<sequence length="92" mass="10566">MNDKIMDKINIILYYVVAPVLVLEFLLTDLGIIAFTIPLFAGSALVLLALIAVSFFYKRKHPEYDFKANDFYTKILVVIILMECFYTAGFFN</sequence>
<protein>
    <submittedName>
        <fullName evidence="2">Uncharacterized protein</fullName>
    </submittedName>
</protein>
<gene>
    <name evidence="2" type="ORF">H9968_11115</name>
</gene>
<reference evidence="2" key="1">
    <citation type="journal article" date="2021" name="PeerJ">
        <title>Extensive microbial diversity within the chicken gut microbiome revealed by metagenomics and culture.</title>
        <authorList>
            <person name="Gilroy R."/>
            <person name="Ravi A."/>
            <person name="Getino M."/>
            <person name="Pursley I."/>
            <person name="Horton D.L."/>
            <person name="Alikhan N.F."/>
            <person name="Baker D."/>
            <person name="Gharbi K."/>
            <person name="Hall N."/>
            <person name="Watson M."/>
            <person name="Adriaenssens E.M."/>
            <person name="Foster-Nyarko E."/>
            <person name="Jarju S."/>
            <person name="Secka A."/>
            <person name="Antonio M."/>
            <person name="Oren A."/>
            <person name="Chaudhuri R.R."/>
            <person name="La Ragione R."/>
            <person name="Hildebrand F."/>
            <person name="Pallen M.J."/>
        </authorList>
    </citation>
    <scope>NUCLEOTIDE SEQUENCE</scope>
    <source>
        <strain evidence="2">CHK179-28034</strain>
    </source>
</reference>
<reference evidence="2" key="2">
    <citation type="submission" date="2021-04" db="EMBL/GenBank/DDBJ databases">
        <authorList>
            <person name="Gilroy R."/>
        </authorList>
    </citation>
    <scope>NUCLEOTIDE SEQUENCE</scope>
    <source>
        <strain evidence="2">CHK179-28034</strain>
    </source>
</reference>
<organism evidence="2 3">
    <name type="scientific">Candidatus Anaerobutyricum stercoris</name>
    <dbReference type="NCBI Taxonomy" id="2838457"/>
    <lineage>
        <taxon>Bacteria</taxon>
        <taxon>Bacillati</taxon>
        <taxon>Bacillota</taxon>
        <taxon>Clostridia</taxon>
        <taxon>Lachnospirales</taxon>
        <taxon>Lachnospiraceae</taxon>
        <taxon>Anaerobutyricum</taxon>
    </lineage>
</organism>
<accession>A0A9D2EMP0</accession>
<keyword evidence="1" id="KW-0812">Transmembrane</keyword>
<feature type="transmembrane region" description="Helical" evidence="1">
    <location>
        <begin position="12"/>
        <end position="33"/>
    </location>
</feature>